<reference evidence="2" key="1">
    <citation type="submission" date="2016-10" db="EMBL/GenBank/DDBJ databases">
        <authorList>
            <person name="Varghese N."/>
            <person name="Submissions S."/>
        </authorList>
    </citation>
    <scope>NUCLEOTIDE SEQUENCE [LARGE SCALE GENOMIC DNA]</scope>
    <source>
        <strain evidence="2">Gh-48</strain>
    </source>
</reference>
<protein>
    <submittedName>
        <fullName evidence="1">Uncharacterized protein</fullName>
    </submittedName>
</protein>
<keyword evidence="2" id="KW-1185">Reference proteome</keyword>
<sequence length="152" mass="17108">MLKIISYTLSAALLLGSCRQKKNAELAPEYLYEVKDQKPICSLIDNKKGNILMLYGNNVALQAANDSLVKQVPGAHYTLVTWKQKQMPGWYGTNMNGGIYSVETLQVSQVGTQPFRADYGFKPGEVYSSLNTKFDRDQRIRFIIEQRAAILP</sequence>
<accession>A0A1H8NTZ5</accession>
<dbReference type="AlphaFoldDB" id="A0A1H8NTZ5"/>
<proteinExistence type="predicted"/>
<name>A0A1H8NTZ5_9SPHI</name>
<dbReference type="PROSITE" id="PS51257">
    <property type="entry name" value="PROKAR_LIPOPROTEIN"/>
    <property type="match status" value="1"/>
</dbReference>
<gene>
    <name evidence="1" type="ORF">SAMN05192574_10796</name>
</gene>
<dbReference type="Proteomes" id="UP000198942">
    <property type="component" value="Unassembled WGS sequence"/>
</dbReference>
<dbReference type="EMBL" id="FOCL01000007">
    <property type="protein sequence ID" value="SEO33120.1"/>
    <property type="molecule type" value="Genomic_DNA"/>
</dbReference>
<dbReference type="STRING" id="551995.SAMN05192574_10796"/>
<dbReference type="OrthoDB" id="674757at2"/>
<dbReference type="RefSeq" id="WP_091214180.1">
    <property type="nucleotide sequence ID" value="NZ_FOCL01000007.1"/>
</dbReference>
<evidence type="ECO:0000313" key="1">
    <source>
        <dbReference type="EMBL" id="SEO33120.1"/>
    </source>
</evidence>
<organism evidence="1 2">
    <name type="scientific">Mucilaginibacter gossypiicola</name>
    <dbReference type="NCBI Taxonomy" id="551995"/>
    <lineage>
        <taxon>Bacteria</taxon>
        <taxon>Pseudomonadati</taxon>
        <taxon>Bacteroidota</taxon>
        <taxon>Sphingobacteriia</taxon>
        <taxon>Sphingobacteriales</taxon>
        <taxon>Sphingobacteriaceae</taxon>
        <taxon>Mucilaginibacter</taxon>
    </lineage>
</organism>
<evidence type="ECO:0000313" key="2">
    <source>
        <dbReference type="Proteomes" id="UP000198942"/>
    </source>
</evidence>